<keyword evidence="9" id="KW-1185">Reference proteome</keyword>
<dbReference type="Pfam" id="PF00528">
    <property type="entry name" value="BPD_transp_1"/>
    <property type="match status" value="1"/>
</dbReference>
<dbReference type="GO" id="GO:0006817">
    <property type="term" value="P:phosphate ion transport"/>
    <property type="evidence" value="ECO:0007669"/>
    <property type="project" value="UniProtKB-KW"/>
</dbReference>
<dbReference type="InterPro" id="IPR000515">
    <property type="entry name" value="MetI-like"/>
</dbReference>
<gene>
    <name evidence="8" type="primary">pstC</name>
    <name evidence="8" type="ORF">HARCEL1_03805</name>
</gene>
<keyword evidence="3 5" id="KW-1133">Transmembrane helix</keyword>
<dbReference type="Gene3D" id="1.10.3720.10">
    <property type="entry name" value="MetI-like"/>
    <property type="match status" value="1"/>
</dbReference>
<evidence type="ECO:0000256" key="2">
    <source>
        <dbReference type="ARBA" id="ARBA00022692"/>
    </source>
</evidence>
<feature type="transmembrane region" description="Helical" evidence="5">
    <location>
        <begin position="20"/>
        <end position="43"/>
    </location>
</feature>
<accession>A0A2R4WZD0</accession>
<feature type="transmembrane region" description="Helical" evidence="5">
    <location>
        <begin position="120"/>
        <end position="144"/>
    </location>
</feature>
<name>A0A2R4WZD0_9EURY</name>
<proteinExistence type="inferred from homology"/>
<comment type="function">
    <text evidence="6">Part of the binding-protein-dependent transport system for phosphate; probably responsible for the translocation of the substrate across the membrane.</text>
</comment>
<comment type="similarity">
    <text evidence="6">Belongs to the binding-protein-dependent transport system permease family. CysTW subfamily.</text>
</comment>
<evidence type="ECO:0000259" key="7">
    <source>
        <dbReference type="PROSITE" id="PS50928"/>
    </source>
</evidence>
<feature type="transmembrane region" description="Helical" evidence="5">
    <location>
        <begin position="271"/>
        <end position="293"/>
    </location>
</feature>
<dbReference type="PROSITE" id="PS50928">
    <property type="entry name" value="ABC_TM1"/>
    <property type="match status" value="1"/>
</dbReference>
<dbReference type="InterPro" id="IPR035906">
    <property type="entry name" value="MetI-like_sf"/>
</dbReference>
<evidence type="ECO:0000313" key="8">
    <source>
        <dbReference type="EMBL" id="AWB26898.1"/>
    </source>
</evidence>
<dbReference type="PANTHER" id="PTHR42727">
    <property type="entry name" value="PHOSPHATE TRANSPORT SYSTEM PERMEASE PROTEIN"/>
    <property type="match status" value="1"/>
</dbReference>
<keyword evidence="2 5" id="KW-0812">Transmembrane</keyword>
<dbReference type="GO" id="GO:0005315">
    <property type="term" value="F:phosphate transmembrane transporter activity"/>
    <property type="evidence" value="ECO:0007669"/>
    <property type="project" value="InterPro"/>
</dbReference>
<dbReference type="GeneID" id="36511602"/>
<keyword evidence="4 5" id="KW-0472">Membrane</keyword>
<evidence type="ECO:0000256" key="4">
    <source>
        <dbReference type="ARBA" id="ARBA00023136"/>
    </source>
</evidence>
<evidence type="ECO:0000313" key="9">
    <source>
        <dbReference type="Proteomes" id="UP000244727"/>
    </source>
</evidence>
<comment type="subcellular location">
    <subcellularLocation>
        <location evidence="5">Cell membrane</location>
        <topology evidence="5">Multi-pass membrane protein</topology>
    </subcellularLocation>
    <subcellularLocation>
        <location evidence="1">Membrane</location>
        <topology evidence="1">Multi-pass membrane protein</topology>
    </subcellularLocation>
</comment>
<evidence type="ECO:0000256" key="6">
    <source>
        <dbReference type="RuleBase" id="RU363054"/>
    </source>
</evidence>
<keyword evidence="6" id="KW-1003">Cell membrane</keyword>
<keyword evidence="6" id="KW-0592">Phosphate transport</keyword>
<reference evidence="8 9" key="1">
    <citation type="submission" date="2018-04" db="EMBL/GenBank/DDBJ databases">
        <title>Halococcoides cellulosivorans gen. nov., sp. nov., an extremely halophilic cellulose-utilizing haloarchaeon from hypersaline lakes.</title>
        <authorList>
            <person name="Sorokin D.Y."/>
            <person name="Toshchakov S.V."/>
            <person name="Samarov N.I."/>
            <person name="Korzhenkov A."/>
            <person name="Kublanov I.V."/>
        </authorList>
    </citation>
    <scope>NUCLEOTIDE SEQUENCE [LARGE SCALE GENOMIC DNA]</scope>
    <source>
        <strain evidence="8 9">HArcel1</strain>
    </source>
</reference>
<dbReference type="KEGG" id="harc:HARCEL1_03805"/>
<feature type="transmembrane region" description="Helical" evidence="5">
    <location>
        <begin position="151"/>
        <end position="171"/>
    </location>
</feature>
<keyword evidence="5" id="KW-0813">Transport</keyword>
<evidence type="ECO:0000256" key="1">
    <source>
        <dbReference type="ARBA" id="ARBA00004141"/>
    </source>
</evidence>
<organism evidence="8 9">
    <name type="scientific">Halococcoides cellulosivorans</name>
    <dbReference type="NCBI Taxonomy" id="1679096"/>
    <lineage>
        <taxon>Archaea</taxon>
        <taxon>Methanobacteriati</taxon>
        <taxon>Methanobacteriota</taxon>
        <taxon>Stenosarchaea group</taxon>
        <taxon>Halobacteria</taxon>
        <taxon>Halobacteriales</taxon>
        <taxon>Haloarculaceae</taxon>
        <taxon>Halococcoides</taxon>
    </lineage>
</organism>
<evidence type="ECO:0000256" key="3">
    <source>
        <dbReference type="ARBA" id="ARBA00022989"/>
    </source>
</evidence>
<dbReference type="NCBIfam" id="TIGR02138">
    <property type="entry name" value="phosphate_pstC"/>
    <property type="match status" value="1"/>
</dbReference>
<evidence type="ECO:0000256" key="5">
    <source>
        <dbReference type="RuleBase" id="RU363032"/>
    </source>
</evidence>
<dbReference type="InterPro" id="IPR011864">
    <property type="entry name" value="Phosphate_PstC"/>
</dbReference>
<dbReference type="RefSeq" id="WP_108381267.1">
    <property type="nucleotide sequence ID" value="NZ_CP028858.1"/>
</dbReference>
<feature type="domain" description="ABC transmembrane type-1" evidence="7">
    <location>
        <begin position="77"/>
        <end position="294"/>
    </location>
</feature>
<protein>
    <recommendedName>
        <fullName evidence="6">Phosphate transport system permease protein</fullName>
    </recommendedName>
</protein>
<dbReference type="AlphaFoldDB" id="A0A2R4WZD0"/>
<dbReference type="PANTHER" id="PTHR42727:SF1">
    <property type="entry name" value="PHOSPHATE TRANSPORT SYSTEM PERMEASE"/>
    <property type="match status" value="1"/>
</dbReference>
<dbReference type="GO" id="GO:0005886">
    <property type="term" value="C:plasma membrane"/>
    <property type="evidence" value="ECO:0007669"/>
    <property type="project" value="UniProtKB-SubCell"/>
</dbReference>
<dbReference type="SUPFAM" id="SSF161098">
    <property type="entry name" value="MetI-like"/>
    <property type="match status" value="1"/>
</dbReference>
<comment type="caution">
    <text evidence="6">Lacks conserved residue(s) required for the propagation of feature annotation.</text>
</comment>
<dbReference type="Proteomes" id="UP000244727">
    <property type="component" value="Chromosome"/>
</dbReference>
<dbReference type="CDD" id="cd06261">
    <property type="entry name" value="TM_PBP2"/>
    <property type="match status" value="1"/>
</dbReference>
<dbReference type="EMBL" id="CP028858">
    <property type="protein sequence ID" value="AWB26898.1"/>
    <property type="molecule type" value="Genomic_DNA"/>
</dbReference>
<sequence>MSTERAITTPPDGARRERLYRYALFACAALTILVTLGIVVVLVRGALDFFAAYDPIAFLTGTEWIIDQRQLGVLPALSGTLLVVVLSAAVALPIGLAAAIYLSEYASERARGVLKPALEILAGIPTVVYGYFALVYVTPFLAAFGIPVDTFNVLSASIMVGIMIIPMVSSLSEDAMSAVPDSLRRASYGLGATKFEVTTTVVVPAAVSGIFSSYILAISRAIGETMIVAVAMGQSPQLLDITAPLSNLFQSNQPMTAAMIHLVNAENAAGVIYDSMFAIGLTLFVITFAMNLASNRIAAHYREEYE</sequence>
<feature type="transmembrane region" description="Helical" evidence="5">
    <location>
        <begin position="73"/>
        <end position="100"/>
    </location>
</feature>